<feature type="disulfide bond" evidence="2">
    <location>
        <begin position="167"/>
        <end position="185"/>
    </location>
</feature>
<dbReference type="InterPro" id="IPR036595">
    <property type="entry name" value="A-macroglobulin_rcpt-bd_sf"/>
</dbReference>
<dbReference type="GO" id="GO:0004866">
    <property type="term" value="F:endopeptidase inhibitor activity"/>
    <property type="evidence" value="ECO:0007669"/>
    <property type="project" value="InterPro"/>
</dbReference>
<sequence length="1025" mass="115197">MVVSGEMAPGFTFLVFHVTGNGGILTDSCFLPVDGFSKYNTELEINTGKDHKAERVEVRASGGEGAFIGVHAVRASIYQLQAGNEISLGRIVEKFMLFENKTRKFNKAHWKSRDGSSPDDFRYFTSMDNGFDANHTFTLAGLTVMSSENVPQDSNSGLCVSEGQLPCDLNSCYSPNQTCDGVQDCASGMDEWMCPTLEKEEFEYKISRSSRNEFLYDMREADWGWREIKVNDHEGVEFEPLAAPTTADDWYFTAFSINTDLGFSMIPEPFIFSSRRNLMMHVTGPASCNAGEQLALQVDLISHHDVETLVLLTLKGSPDYMFVHVEEGGRVASYTARLSSGDHQLLVYLEPNSQEHIDFPITPTVEQGTIEMTLTAIAQTGQCVSTHTVEVKGGGALINKHTSVFLDLKNRALVMSYLDIIVEETPIIPYSMNRRYVFGSTSATVQVFGDIIGQAFSSVPATMESTLGKSAKGTLARVFEFGTNIWTLHYLRLTNKLQRLFLKEVLLECNVIYAQIMKRFHTSGAFTNWDSSGFSVWLTAWTLRLLKAASYPDWEFLLYVDPTVTERGVAWLLQYQAANGSFYEASTDLDSKMNSNMRHVTLTAHVLITLCECMSLLSGEVKTRAAVASQRAAVYLERALSSLSDPYHLSLAVYGLSVGLGRGDVEYGYHTLLRSQRQNRDGFIYWSPREIPANPVKKENQRPFVQPRLYHEEDSLAVETTAWVLLAILHRDGVTDTAERIVQWLNSIRMTTGGFISPVDTLVALQALTEYAFRARLHEITKMDVVIDFPMSGNKRHKVHIDNSSVLYQAEFEVPKVWGNVIVVAQGTGQAVVQMDVNYGIDHPALVEVPTIPCFDLNVTEYYSTYRNKSALTIQSCFRWVRDSPMWSSAATLEVDTPTGYHLVESEAENIARRGAHPTLRDALVTRHKTVWFFEEIGKDWTCFNFTLRRWFPVANMSLHRQALLYEATARERFVQVLVNSTPLHVLNICEVCGSYQCPYCPHYNTAALCFISPFVILCLLVFFL</sequence>
<dbReference type="Pfam" id="PF00207">
    <property type="entry name" value="A2M"/>
    <property type="match status" value="1"/>
</dbReference>
<feature type="domain" description="Alpha-2-macroglobulin" evidence="4">
    <location>
        <begin position="222"/>
        <end position="314"/>
    </location>
</feature>
<dbReference type="PANTHER" id="PTHR11412:SF146">
    <property type="entry name" value="CD109 ANTIGEN"/>
    <property type="match status" value="1"/>
</dbReference>
<gene>
    <name evidence="6" type="ORF">g.18020</name>
</gene>
<dbReference type="SUPFAM" id="SSF49410">
    <property type="entry name" value="Alpha-macroglobulin receptor domain"/>
    <property type="match status" value="1"/>
</dbReference>
<dbReference type="EMBL" id="GEBQ01010858">
    <property type="protein sequence ID" value="JAT29119.1"/>
    <property type="molecule type" value="Transcribed_RNA"/>
</dbReference>
<evidence type="ECO:0000256" key="3">
    <source>
        <dbReference type="SAM" id="Phobius"/>
    </source>
</evidence>
<feature type="disulfide bond" evidence="2">
    <location>
        <begin position="179"/>
        <end position="194"/>
    </location>
</feature>
<dbReference type="SMART" id="SM01361">
    <property type="entry name" value="A2M_recep"/>
    <property type="match status" value="1"/>
</dbReference>
<dbReference type="GO" id="GO:0005615">
    <property type="term" value="C:extracellular space"/>
    <property type="evidence" value="ECO:0007669"/>
    <property type="project" value="InterPro"/>
</dbReference>
<dbReference type="Pfam" id="PF07677">
    <property type="entry name" value="A2M_recep"/>
    <property type="match status" value="1"/>
</dbReference>
<dbReference type="PANTHER" id="PTHR11412">
    <property type="entry name" value="MACROGLOBULIN / COMPLEMENT"/>
    <property type="match status" value="1"/>
</dbReference>
<dbReference type="Pfam" id="PF07678">
    <property type="entry name" value="TED_complement"/>
    <property type="match status" value="1"/>
</dbReference>
<dbReference type="PROSITE" id="PS50068">
    <property type="entry name" value="LDLRA_2"/>
    <property type="match status" value="1"/>
</dbReference>
<dbReference type="Gene3D" id="4.10.400.10">
    <property type="entry name" value="Low-density Lipoprotein Receptor"/>
    <property type="match status" value="1"/>
</dbReference>
<dbReference type="InterPro" id="IPR009048">
    <property type="entry name" value="A-macroglobulin_rcpt-bd"/>
</dbReference>
<evidence type="ECO:0000256" key="2">
    <source>
        <dbReference type="PROSITE-ProRule" id="PRU00124"/>
    </source>
</evidence>
<dbReference type="Gene3D" id="1.50.10.20">
    <property type="match status" value="1"/>
</dbReference>
<dbReference type="CDD" id="cd00112">
    <property type="entry name" value="LDLa"/>
    <property type="match status" value="1"/>
</dbReference>
<dbReference type="InterPro" id="IPR036055">
    <property type="entry name" value="LDL_receptor-like_sf"/>
</dbReference>
<dbReference type="SUPFAM" id="SSF48239">
    <property type="entry name" value="Terpenoid cyclases/Protein prenyltransferases"/>
    <property type="match status" value="1"/>
</dbReference>
<keyword evidence="3" id="KW-0472">Membrane</keyword>
<keyword evidence="3" id="KW-0812">Transmembrane</keyword>
<dbReference type="SMART" id="SM00192">
    <property type="entry name" value="LDLa"/>
    <property type="match status" value="1"/>
</dbReference>
<protein>
    <recommendedName>
        <fullName evidence="7">Alpha-2-macroglobulin domain-containing protein</fullName>
    </recommendedName>
</protein>
<dbReference type="Gene3D" id="2.60.40.690">
    <property type="entry name" value="Alpha-macroglobulin, receptor-binding domain"/>
    <property type="match status" value="1"/>
</dbReference>
<dbReference type="AlphaFoldDB" id="A0A1B6LZK7"/>
<keyword evidence="1 2" id="KW-1015">Disulfide bond</keyword>
<dbReference type="SMART" id="SM01360">
    <property type="entry name" value="A2M"/>
    <property type="match status" value="1"/>
</dbReference>
<dbReference type="InterPro" id="IPR008930">
    <property type="entry name" value="Terpenoid_cyclase/PrenylTrfase"/>
</dbReference>
<dbReference type="InterPro" id="IPR002172">
    <property type="entry name" value="LDrepeatLR_classA_rpt"/>
</dbReference>
<reference evidence="6" key="1">
    <citation type="submission" date="2015-11" db="EMBL/GenBank/DDBJ databases">
        <title>De novo transcriptome assembly of four potential Pierce s Disease insect vectors from Arizona vineyards.</title>
        <authorList>
            <person name="Tassone E.E."/>
        </authorList>
    </citation>
    <scope>NUCLEOTIDE SEQUENCE</scope>
</reference>
<evidence type="ECO:0000313" key="6">
    <source>
        <dbReference type="EMBL" id="JAT29119.1"/>
    </source>
</evidence>
<accession>A0A1B6LZK7</accession>
<evidence type="ECO:0008006" key="7">
    <source>
        <dbReference type="Google" id="ProtNLM"/>
    </source>
</evidence>
<keyword evidence="3" id="KW-1133">Transmembrane helix</keyword>
<dbReference type="InterPro" id="IPR011625">
    <property type="entry name" value="A2M_N_BRD"/>
</dbReference>
<dbReference type="InterPro" id="IPR011626">
    <property type="entry name" value="Alpha-macroglobulin_TED"/>
</dbReference>
<evidence type="ECO:0000259" key="4">
    <source>
        <dbReference type="SMART" id="SM01360"/>
    </source>
</evidence>
<dbReference type="SUPFAM" id="SSF57424">
    <property type="entry name" value="LDL receptor-like module"/>
    <property type="match status" value="1"/>
</dbReference>
<proteinExistence type="predicted"/>
<dbReference type="Pfam" id="PF07703">
    <property type="entry name" value="A2M_BRD"/>
    <property type="match status" value="1"/>
</dbReference>
<organism evidence="6">
    <name type="scientific">Graphocephala atropunctata</name>
    <dbReference type="NCBI Taxonomy" id="36148"/>
    <lineage>
        <taxon>Eukaryota</taxon>
        <taxon>Metazoa</taxon>
        <taxon>Ecdysozoa</taxon>
        <taxon>Arthropoda</taxon>
        <taxon>Hexapoda</taxon>
        <taxon>Insecta</taxon>
        <taxon>Pterygota</taxon>
        <taxon>Neoptera</taxon>
        <taxon>Paraneoptera</taxon>
        <taxon>Hemiptera</taxon>
        <taxon>Auchenorrhyncha</taxon>
        <taxon>Membracoidea</taxon>
        <taxon>Cicadellidae</taxon>
        <taxon>Cicadellinae</taxon>
        <taxon>Cicadellini</taxon>
        <taxon>Graphocephala</taxon>
    </lineage>
</organism>
<evidence type="ECO:0000259" key="5">
    <source>
        <dbReference type="SMART" id="SM01361"/>
    </source>
</evidence>
<feature type="transmembrane region" description="Helical" evidence="3">
    <location>
        <begin position="1004"/>
        <end position="1024"/>
    </location>
</feature>
<dbReference type="InterPro" id="IPR013783">
    <property type="entry name" value="Ig-like_fold"/>
</dbReference>
<comment type="caution">
    <text evidence="2">Lacks conserved residue(s) required for the propagation of feature annotation.</text>
</comment>
<evidence type="ECO:0000256" key="1">
    <source>
        <dbReference type="ARBA" id="ARBA00023157"/>
    </source>
</evidence>
<name>A0A1B6LZK7_9HEMI</name>
<dbReference type="InterPro" id="IPR050473">
    <property type="entry name" value="A2M/Complement_sys"/>
</dbReference>
<feature type="domain" description="Alpha-macroglobulin receptor-binding" evidence="5">
    <location>
        <begin position="888"/>
        <end position="979"/>
    </location>
</feature>
<dbReference type="Gene3D" id="2.60.40.10">
    <property type="entry name" value="Immunoglobulins"/>
    <property type="match status" value="1"/>
</dbReference>
<dbReference type="InterPro" id="IPR001599">
    <property type="entry name" value="Macroglobln_a2"/>
</dbReference>